<dbReference type="Proteomes" id="UP000219182">
    <property type="component" value="Unassembled WGS sequence"/>
</dbReference>
<comment type="similarity">
    <text evidence="1 4">Belongs to the FGGY kinase family.</text>
</comment>
<name>A0A2A6FMS7_9HYPH</name>
<dbReference type="PROSITE" id="PS00445">
    <property type="entry name" value="FGGY_KINASES_2"/>
    <property type="match status" value="1"/>
</dbReference>
<dbReference type="InterPro" id="IPR018485">
    <property type="entry name" value="FGGY_C"/>
</dbReference>
<reference evidence="7 8" key="1">
    <citation type="submission" date="2017-09" db="EMBL/GenBank/DDBJ databases">
        <title>Mesorhizobum sanjuanii sp. nov. isolated from nodules of Lotus tenuis in saline-alkaline lowlands of Flooding Pampa.</title>
        <authorList>
            <person name="Sannazzaro A.I."/>
            <person name="Torres Tejerizo G.A."/>
            <person name="Fontana F."/>
            <person name="Cumpa Velazquez L.M."/>
            <person name="Hansen L."/>
            <person name="Pistorio M."/>
            <person name="Estrella M.J."/>
        </authorList>
    </citation>
    <scope>NUCLEOTIDE SEQUENCE [LARGE SCALE GENOMIC DNA]</scope>
    <source>
        <strain evidence="7 8">BSA136</strain>
    </source>
</reference>
<dbReference type="Pfam" id="PF00370">
    <property type="entry name" value="FGGY_N"/>
    <property type="match status" value="1"/>
</dbReference>
<evidence type="ECO:0000256" key="3">
    <source>
        <dbReference type="ARBA" id="ARBA00022777"/>
    </source>
</evidence>
<dbReference type="InterPro" id="IPR050406">
    <property type="entry name" value="FGGY_Carb_Kinase"/>
</dbReference>
<accession>A0A2A6FMS7</accession>
<dbReference type="CDD" id="cd07802">
    <property type="entry name" value="ASKHA_NBD_FGGY_EcLyxK-like"/>
    <property type="match status" value="1"/>
</dbReference>
<dbReference type="RefSeq" id="WP_097571542.1">
    <property type="nucleotide sequence ID" value="NZ_NWQG01000003.1"/>
</dbReference>
<feature type="domain" description="Carbohydrate kinase FGGY C-terminal" evidence="6">
    <location>
        <begin position="263"/>
        <end position="450"/>
    </location>
</feature>
<protein>
    <submittedName>
        <fullName evidence="7">Carbohydrate kinase</fullName>
    </submittedName>
</protein>
<dbReference type="EMBL" id="NWQG01000003">
    <property type="protein sequence ID" value="PDQ23033.1"/>
    <property type="molecule type" value="Genomic_DNA"/>
</dbReference>
<dbReference type="PANTHER" id="PTHR43095">
    <property type="entry name" value="SUGAR KINASE"/>
    <property type="match status" value="1"/>
</dbReference>
<organism evidence="7 8">
    <name type="scientific">Mesorhizobium sanjuanii</name>
    <dbReference type="NCBI Taxonomy" id="2037900"/>
    <lineage>
        <taxon>Bacteria</taxon>
        <taxon>Pseudomonadati</taxon>
        <taxon>Pseudomonadota</taxon>
        <taxon>Alphaproteobacteria</taxon>
        <taxon>Hyphomicrobiales</taxon>
        <taxon>Phyllobacteriaceae</taxon>
        <taxon>Mesorhizobium</taxon>
    </lineage>
</organism>
<keyword evidence="8" id="KW-1185">Reference proteome</keyword>
<dbReference type="SUPFAM" id="SSF53067">
    <property type="entry name" value="Actin-like ATPase domain"/>
    <property type="match status" value="2"/>
</dbReference>
<keyword evidence="3 4" id="KW-0418">Kinase</keyword>
<dbReference type="PIRSF" id="PIRSF000538">
    <property type="entry name" value="GlpK"/>
    <property type="match status" value="1"/>
</dbReference>
<evidence type="ECO:0000256" key="4">
    <source>
        <dbReference type="RuleBase" id="RU003733"/>
    </source>
</evidence>
<dbReference type="GO" id="GO:0016773">
    <property type="term" value="F:phosphotransferase activity, alcohol group as acceptor"/>
    <property type="evidence" value="ECO:0007669"/>
    <property type="project" value="InterPro"/>
</dbReference>
<comment type="caution">
    <text evidence="7">The sequence shown here is derived from an EMBL/GenBank/DDBJ whole genome shotgun (WGS) entry which is preliminary data.</text>
</comment>
<evidence type="ECO:0000256" key="1">
    <source>
        <dbReference type="ARBA" id="ARBA00009156"/>
    </source>
</evidence>
<dbReference type="Pfam" id="PF02782">
    <property type="entry name" value="FGGY_C"/>
    <property type="match status" value="1"/>
</dbReference>
<dbReference type="InterPro" id="IPR018484">
    <property type="entry name" value="FGGY_N"/>
</dbReference>
<evidence type="ECO:0000313" key="8">
    <source>
        <dbReference type="Proteomes" id="UP000219182"/>
    </source>
</evidence>
<evidence type="ECO:0000313" key="7">
    <source>
        <dbReference type="EMBL" id="PDQ23033.1"/>
    </source>
</evidence>
<gene>
    <name evidence="7" type="ORF">CN311_00835</name>
</gene>
<dbReference type="InterPro" id="IPR043129">
    <property type="entry name" value="ATPase_NBD"/>
</dbReference>
<evidence type="ECO:0000259" key="6">
    <source>
        <dbReference type="Pfam" id="PF02782"/>
    </source>
</evidence>
<dbReference type="GO" id="GO:0005975">
    <property type="term" value="P:carbohydrate metabolic process"/>
    <property type="evidence" value="ECO:0007669"/>
    <property type="project" value="InterPro"/>
</dbReference>
<dbReference type="GO" id="GO:0016301">
    <property type="term" value="F:kinase activity"/>
    <property type="evidence" value="ECO:0007669"/>
    <property type="project" value="UniProtKB-KW"/>
</dbReference>
<dbReference type="Gene3D" id="3.30.420.40">
    <property type="match status" value="2"/>
</dbReference>
<dbReference type="InterPro" id="IPR000577">
    <property type="entry name" value="Carb_kinase_FGGY"/>
</dbReference>
<evidence type="ECO:0000259" key="5">
    <source>
        <dbReference type="Pfam" id="PF00370"/>
    </source>
</evidence>
<evidence type="ECO:0000256" key="2">
    <source>
        <dbReference type="ARBA" id="ARBA00022679"/>
    </source>
</evidence>
<proteinExistence type="inferred from homology"/>
<sequence length="504" mass="53036">MGHQYIIGLDVGTSVTKAALFDRAGRELATTSRRTAVLSPHAGWYEMEPDELFDAACTACRELMAAAKVSPAAVAALAISGVMIGGWLVSADQQVVRPGILWNDGRAQELVDRLSAANPSLMSQLFDSSGQVMQLGCTLPVLAWLAENEPLSVARASVILTAKDFIRMRLTGTIATDETDAAIAPGSAVRRAFNPELLQLFGIERHAHLLPPVRRSSDLAGVLSIEAAHATGLAPGTPVAIGAGDLPACVLGAGAAEPGIACSVVGTTCLNGVVSDAPVFSPRDMGILFTVPGDLWIKTMVNFAGTTNLDWSLSALCPDLLGRPDAYAQLASLAASSPAGAGGVCYVPYLSHIGIIAPRLEAGARAGFVGLNPGHGRGDLIRAVYEGLAYAIRDCYDRIEQPISAIRLVGGAARSPFWTQMIADVTGVPVEVPEGSEFGAKGAALLAAVAIGWYGDIRQACRETFSLSRRHDPDPTLRAAYEEGYRRYQVACEAMLDRVAPVYR</sequence>
<feature type="domain" description="Carbohydrate kinase FGGY N-terminal" evidence="5">
    <location>
        <begin position="5"/>
        <end position="252"/>
    </location>
</feature>
<keyword evidence="2 4" id="KW-0808">Transferase</keyword>
<dbReference type="PANTHER" id="PTHR43095:SF5">
    <property type="entry name" value="XYLULOSE KINASE"/>
    <property type="match status" value="1"/>
</dbReference>
<dbReference type="InterPro" id="IPR018483">
    <property type="entry name" value="Carb_kinase_FGGY_CS"/>
</dbReference>
<dbReference type="AlphaFoldDB" id="A0A2A6FMS7"/>